<dbReference type="InterPro" id="IPR038874">
    <property type="entry name" value="TMEM253"/>
</dbReference>
<dbReference type="Proteomes" id="UP001221898">
    <property type="component" value="Unassembled WGS sequence"/>
</dbReference>
<organism evidence="6 7">
    <name type="scientific">Aldrovandia affinis</name>
    <dbReference type="NCBI Taxonomy" id="143900"/>
    <lineage>
        <taxon>Eukaryota</taxon>
        <taxon>Metazoa</taxon>
        <taxon>Chordata</taxon>
        <taxon>Craniata</taxon>
        <taxon>Vertebrata</taxon>
        <taxon>Euteleostomi</taxon>
        <taxon>Actinopterygii</taxon>
        <taxon>Neopterygii</taxon>
        <taxon>Teleostei</taxon>
        <taxon>Notacanthiformes</taxon>
        <taxon>Halosauridae</taxon>
        <taxon>Aldrovandia</taxon>
    </lineage>
</organism>
<proteinExistence type="predicted"/>
<dbReference type="InterPro" id="IPR007237">
    <property type="entry name" value="CD20-like"/>
</dbReference>
<feature type="transmembrane region" description="Helical" evidence="5">
    <location>
        <begin position="114"/>
        <end position="134"/>
    </location>
</feature>
<dbReference type="PANTHER" id="PTHR37359">
    <property type="entry name" value="TRANSMEMBRANE PROTEIN 253"/>
    <property type="match status" value="1"/>
</dbReference>
<protein>
    <submittedName>
        <fullName evidence="6">Uncharacterized protein</fullName>
    </submittedName>
</protein>
<evidence type="ECO:0000313" key="6">
    <source>
        <dbReference type="EMBL" id="KAJ8362504.1"/>
    </source>
</evidence>
<dbReference type="EMBL" id="JAINUG010000650">
    <property type="protein sequence ID" value="KAJ8362504.1"/>
    <property type="molecule type" value="Genomic_DNA"/>
</dbReference>
<keyword evidence="7" id="KW-1185">Reference proteome</keyword>
<keyword evidence="3 5" id="KW-1133">Transmembrane helix</keyword>
<evidence type="ECO:0000256" key="5">
    <source>
        <dbReference type="SAM" id="Phobius"/>
    </source>
</evidence>
<feature type="transmembrane region" description="Helical" evidence="5">
    <location>
        <begin position="50"/>
        <end position="72"/>
    </location>
</feature>
<dbReference type="Pfam" id="PF04103">
    <property type="entry name" value="CD20"/>
    <property type="match status" value="1"/>
</dbReference>
<dbReference type="GO" id="GO:0016020">
    <property type="term" value="C:membrane"/>
    <property type="evidence" value="ECO:0007669"/>
    <property type="project" value="UniProtKB-SubCell"/>
</dbReference>
<sequence length="153" mass="16337">MTQNMFQEGLYQVFFKDLPLPRPEAVSSAPEQLGEARIARWFGSVVKTRLLVTGVVQVLCALASVLSTVSFACMSFGCSMAVATPVWCGASYVATGGLAVEVQRKPNRVKVTTLMGLNIFSLLLGLCAVLTYSLHIAKETAASSKEQVCRGSG</sequence>
<gene>
    <name evidence="6" type="ORF">AAFF_G00371890</name>
</gene>
<evidence type="ECO:0000256" key="1">
    <source>
        <dbReference type="ARBA" id="ARBA00004141"/>
    </source>
</evidence>
<comment type="subcellular location">
    <subcellularLocation>
        <location evidence="1">Membrane</location>
        <topology evidence="1">Multi-pass membrane protein</topology>
    </subcellularLocation>
</comment>
<evidence type="ECO:0000256" key="4">
    <source>
        <dbReference type="ARBA" id="ARBA00023136"/>
    </source>
</evidence>
<evidence type="ECO:0000256" key="2">
    <source>
        <dbReference type="ARBA" id="ARBA00022692"/>
    </source>
</evidence>
<name>A0AAD7R4J0_9TELE</name>
<comment type="caution">
    <text evidence="6">The sequence shown here is derived from an EMBL/GenBank/DDBJ whole genome shotgun (WGS) entry which is preliminary data.</text>
</comment>
<reference evidence="6" key="1">
    <citation type="journal article" date="2023" name="Science">
        <title>Genome structures resolve the early diversification of teleost fishes.</title>
        <authorList>
            <person name="Parey E."/>
            <person name="Louis A."/>
            <person name="Montfort J."/>
            <person name="Bouchez O."/>
            <person name="Roques C."/>
            <person name="Iampietro C."/>
            <person name="Lluch J."/>
            <person name="Castinel A."/>
            <person name="Donnadieu C."/>
            <person name="Desvignes T."/>
            <person name="Floi Bucao C."/>
            <person name="Jouanno E."/>
            <person name="Wen M."/>
            <person name="Mejri S."/>
            <person name="Dirks R."/>
            <person name="Jansen H."/>
            <person name="Henkel C."/>
            <person name="Chen W.J."/>
            <person name="Zahm M."/>
            <person name="Cabau C."/>
            <person name="Klopp C."/>
            <person name="Thompson A.W."/>
            <person name="Robinson-Rechavi M."/>
            <person name="Braasch I."/>
            <person name="Lecointre G."/>
            <person name="Bobe J."/>
            <person name="Postlethwait J.H."/>
            <person name="Berthelot C."/>
            <person name="Roest Crollius H."/>
            <person name="Guiguen Y."/>
        </authorList>
    </citation>
    <scope>NUCLEOTIDE SEQUENCE</scope>
    <source>
        <strain evidence="6">NC1722</strain>
    </source>
</reference>
<feature type="transmembrane region" description="Helical" evidence="5">
    <location>
        <begin position="84"/>
        <end position="102"/>
    </location>
</feature>
<dbReference type="PANTHER" id="PTHR37359:SF1">
    <property type="entry name" value="TRANSMEMBRANE PROTEIN 253"/>
    <property type="match status" value="1"/>
</dbReference>
<dbReference type="AlphaFoldDB" id="A0AAD7R4J0"/>
<evidence type="ECO:0000256" key="3">
    <source>
        <dbReference type="ARBA" id="ARBA00022989"/>
    </source>
</evidence>
<keyword evidence="4 5" id="KW-0472">Membrane</keyword>
<evidence type="ECO:0000313" key="7">
    <source>
        <dbReference type="Proteomes" id="UP001221898"/>
    </source>
</evidence>
<keyword evidence="2 5" id="KW-0812">Transmembrane</keyword>
<accession>A0AAD7R4J0</accession>